<gene>
    <name evidence="1" type="ORF">M9H77_09508</name>
</gene>
<sequence>MSRNTIAEVITSIQNAYMDKKRMNSRWDGNRNYFYFLRYNDRPRGLSRGFNYQIASQWQVLVRLDNEDLIISYVSRKIYHSFIRILPGDIVKVKGRDNQSVCEKCPYLYSYLFQS</sequence>
<name>A0ACC0C185_CATRO</name>
<evidence type="ECO:0000313" key="2">
    <source>
        <dbReference type="Proteomes" id="UP001060085"/>
    </source>
</evidence>
<accession>A0ACC0C185</accession>
<protein>
    <submittedName>
        <fullName evidence="1">Uncharacterized protein</fullName>
    </submittedName>
</protein>
<proteinExistence type="predicted"/>
<comment type="caution">
    <text evidence="1">The sequence shown here is derived from an EMBL/GenBank/DDBJ whole genome shotgun (WGS) entry which is preliminary data.</text>
</comment>
<keyword evidence="2" id="KW-1185">Reference proteome</keyword>
<dbReference type="EMBL" id="CM044702">
    <property type="protein sequence ID" value="KAI5678558.1"/>
    <property type="molecule type" value="Genomic_DNA"/>
</dbReference>
<reference evidence="2" key="1">
    <citation type="journal article" date="2023" name="Nat. Plants">
        <title>Single-cell RNA sequencing provides a high-resolution roadmap for understanding the multicellular compartmentation of specialized metabolism.</title>
        <authorList>
            <person name="Sun S."/>
            <person name="Shen X."/>
            <person name="Li Y."/>
            <person name="Li Y."/>
            <person name="Wang S."/>
            <person name="Li R."/>
            <person name="Zhang H."/>
            <person name="Shen G."/>
            <person name="Guo B."/>
            <person name="Wei J."/>
            <person name="Xu J."/>
            <person name="St-Pierre B."/>
            <person name="Chen S."/>
            <person name="Sun C."/>
        </authorList>
    </citation>
    <scope>NUCLEOTIDE SEQUENCE [LARGE SCALE GENOMIC DNA]</scope>
</reference>
<dbReference type="Proteomes" id="UP001060085">
    <property type="component" value="Linkage Group LG02"/>
</dbReference>
<organism evidence="1 2">
    <name type="scientific">Catharanthus roseus</name>
    <name type="common">Madagascar periwinkle</name>
    <name type="synonym">Vinca rosea</name>
    <dbReference type="NCBI Taxonomy" id="4058"/>
    <lineage>
        <taxon>Eukaryota</taxon>
        <taxon>Viridiplantae</taxon>
        <taxon>Streptophyta</taxon>
        <taxon>Embryophyta</taxon>
        <taxon>Tracheophyta</taxon>
        <taxon>Spermatophyta</taxon>
        <taxon>Magnoliopsida</taxon>
        <taxon>eudicotyledons</taxon>
        <taxon>Gunneridae</taxon>
        <taxon>Pentapetalae</taxon>
        <taxon>asterids</taxon>
        <taxon>lamiids</taxon>
        <taxon>Gentianales</taxon>
        <taxon>Apocynaceae</taxon>
        <taxon>Rauvolfioideae</taxon>
        <taxon>Vinceae</taxon>
        <taxon>Catharanthinae</taxon>
        <taxon>Catharanthus</taxon>
    </lineage>
</organism>
<evidence type="ECO:0000313" key="1">
    <source>
        <dbReference type="EMBL" id="KAI5678558.1"/>
    </source>
</evidence>